<dbReference type="KEGG" id="sep:SE_0315"/>
<dbReference type="AlphaFoldDB" id="A0A0H2VGB6"/>
<dbReference type="InterPro" id="IPR003462">
    <property type="entry name" value="ODC_Mu_crystall"/>
</dbReference>
<organism evidence="2 3">
    <name type="scientific">Staphylococcus epidermidis (strain ATCC 12228 / FDA PCI 1200)</name>
    <dbReference type="NCBI Taxonomy" id="176280"/>
    <lineage>
        <taxon>Bacteria</taxon>
        <taxon>Bacillati</taxon>
        <taxon>Bacillota</taxon>
        <taxon>Bacilli</taxon>
        <taxon>Bacillales</taxon>
        <taxon>Staphylococcaceae</taxon>
        <taxon>Staphylococcus</taxon>
    </lineage>
</organism>
<dbReference type="HOGENOM" id="CLU_042088_1_0_9"/>
<dbReference type="EMBL" id="AE015929">
    <property type="protein sequence ID" value="AAO03912.1"/>
    <property type="molecule type" value="Genomic_DNA"/>
</dbReference>
<dbReference type="SUPFAM" id="SSF51735">
    <property type="entry name" value="NAD(P)-binding Rossmann-fold domains"/>
    <property type="match status" value="1"/>
</dbReference>
<name>A0A0H2VGB6_STAES</name>
<sequence>MKYIDEQTQAQLLDMNEVILEVEKALQAFSENKTITPLRYVLPFNEQNRYLVMPALSDELNIVGLKTVSFAPENSKKGKATITGSVILSDYETGETLSILDGGFLTKVRTGAISGVATKYLAKENAKTLSVIGAGVQAEGLIEAILAVRDIEKIHIASRTFEKAEKFAQNIRNRFNIKVSVFRSADEAIDSADIVVTATNANQPVYTHSLHPGVHLNAVGSFKPDMQEIPSETMLVANKIVVESMEAALEETGDLKIPQAEGILTKNMLHSELGDIISGEKVGRETEEEVTVFKSVGLAIVDIIVAQYFYKKLIQS</sequence>
<dbReference type="FunFam" id="3.40.50.720:FF:000311">
    <property type="entry name" value="Ornithine cyclodeaminase"/>
    <property type="match status" value="1"/>
</dbReference>
<dbReference type="GO" id="GO:0016491">
    <property type="term" value="F:oxidoreductase activity"/>
    <property type="evidence" value="ECO:0007669"/>
    <property type="project" value="UniProtKB-ARBA"/>
</dbReference>
<comment type="similarity">
    <text evidence="1">Belongs to the ornithine cyclodeaminase/mu-crystallin family.</text>
</comment>
<dbReference type="RefSeq" id="WP_002438698.1">
    <property type="nucleotide sequence ID" value="NC_004461.1"/>
</dbReference>
<proteinExistence type="inferred from homology"/>
<gene>
    <name evidence="2" type="ordered locus">SE_0315</name>
</gene>
<protein>
    <submittedName>
        <fullName evidence="2">Putative ornithine cyclodeaminase</fullName>
    </submittedName>
</protein>
<dbReference type="GO" id="GO:0019752">
    <property type="term" value="P:carboxylic acid metabolic process"/>
    <property type="evidence" value="ECO:0007669"/>
    <property type="project" value="UniProtKB-ARBA"/>
</dbReference>
<dbReference type="InterPro" id="IPR036291">
    <property type="entry name" value="NAD(P)-bd_dom_sf"/>
</dbReference>
<dbReference type="eggNOG" id="COG2423">
    <property type="taxonomic scope" value="Bacteria"/>
</dbReference>
<dbReference type="OrthoDB" id="9792005at2"/>
<dbReference type="PANTHER" id="PTHR13812">
    <property type="entry name" value="KETIMINE REDUCTASE MU-CRYSTALLIN"/>
    <property type="match status" value="1"/>
</dbReference>
<dbReference type="GO" id="GO:0005737">
    <property type="term" value="C:cytoplasm"/>
    <property type="evidence" value="ECO:0007669"/>
    <property type="project" value="TreeGrafter"/>
</dbReference>
<evidence type="ECO:0000313" key="3">
    <source>
        <dbReference type="Proteomes" id="UP000001411"/>
    </source>
</evidence>
<dbReference type="Proteomes" id="UP000001411">
    <property type="component" value="Chromosome"/>
</dbReference>
<reference evidence="2 3" key="1">
    <citation type="journal article" date="2003" name="Mol. Microbiol.">
        <title>Genome-based analysis of virulence genes in a non-biofilm-forming Staphylococcus epidermidis strain (ATCC 12228).</title>
        <authorList>
            <person name="Zhang Y.Q."/>
            <person name="Ren S.X."/>
            <person name="Li H.L."/>
            <person name="Wang Y.X."/>
            <person name="Fu G."/>
            <person name="Yang J."/>
            <person name="Qin Z.Q."/>
            <person name="Miao Y.G."/>
            <person name="Wang W.Y."/>
            <person name="Chen R.S."/>
            <person name="Shen Y."/>
            <person name="Chen Z."/>
            <person name="Yuan Z.H."/>
            <person name="Zhao G.P."/>
            <person name="Qu D."/>
            <person name="Danchin A."/>
            <person name="Wen Y.M."/>
        </authorList>
    </citation>
    <scope>NUCLEOTIDE SEQUENCE [LARGE SCALE GENOMIC DNA]</scope>
    <source>
        <strain evidence="3">ATCC 12228 / FDA PCI 1200</strain>
    </source>
</reference>
<dbReference type="InterPro" id="IPR023401">
    <property type="entry name" value="ODC_N"/>
</dbReference>
<dbReference type="PIRSF" id="PIRSF001439">
    <property type="entry name" value="CryM"/>
    <property type="match status" value="1"/>
</dbReference>
<evidence type="ECO:0000313" key="2">
    <source>
        <dbReference type="EMBL" id="AAO03912.1"/>
    </source>
</evidence>
<dbReference type="PATRIC" id="fig|176280.10.peg.290"/>
<dbReference type="Gene3D" id="3.30.1780.10">
    <property type="entry name" value="ornithine cyclodeaminase, domain 1"/>
    <property type="match status" value="1"/>
</dbReference>
<dbReference type="NCBIfam" id="NF006379">
    <property type="entry name" value="PRK08618.1"/>
    <property type="match status" value="1"/>
</dbReference>
<dbReference type="Pfam" id="PF02423">
    <property type="entry name" value="OCD_Mu_crystall"/>
    <property type="match status" value="1"/>
</dbReference>
<dbReference type="PANTHER" id="PTHR13812:SF19">
    <property type="entry name" value="KETIMINE REDUCTASE MU-CRYSTALLIN"/>
    <property type="match status" value="1"/>
</dbReference>
<dbReference type="Gene3D" id="3.40.50.720">
    <property type="entry name" value="NAD(P)-binding Rossmann-like Domain"/>
    <property type="match status" value="1"/>
</dbReference>
<accession>A0A0H2VGB6</accession>
<evidence type="ECO:0000256" key="1">
    <source>
        <dbReference type="ARBA" id="ARBA00008903"/>
    </source>
</evidence>